<dbReference type="PANTHER" id="PTHR40115:SF1">
    <property type="entry name" value="INNER MEMBRANE PROTEIN WITH PEPSY TM HELIX"/>
    <property type="match status" value="1"/>
</dbReference>
<feature type="transmembrane region" description="Helical" evidence="2">
    <location>
        <begin position="172"/>
        <end position="196"/>
    </location>
</feature>
<accession>A0ABQ2K0U4</accession>
<dbReference type="InterPro" id="IPR032307">
    <property type="entry name" value="PepSY_TM-like_2"/>
</dbReference>
<evidence type="ECO:0000256" key="1">
    <source>
        <dbReference type="SAM" id="MobiDB-lite"/>
    </source>
</evidence>
<evidence type="ECO:0000313" key="3">
    <source>
        <dbReference type="EMBL" id="GGN60656.1"/>
    </source>
</evidence>
<gene>
    <name evidence="3" type="ORF">GCM10011349_42500</name>
</gene>
<evidence type="ECO:0000313" key="4">
    <source>
        <dbReference type="Proteomes" id="UP000605099"/>
    </source>
</evidence>
<proteinExistence type="predicted"/>
<dbReference type="PANTHER" id="PTHR40115">
    <property type="entry name" value="INNER MEMBRANE PROTEIN WITH PEPSY TM HELIX"/>
    <property type="match status" value="1"/>
</dbReference>
<keyword evidence="2" id="KW-1133">Transmembrane helix</keyword>
<dbReference type="RefSeq" id="WP_188823112.1">
    <property type="nucleotide sequence ID" value="NZ_BMLK01000032.1"/>
</dbReference>
<feature type="transmembrane region" description="Helical" evidence="2">
    <location>
        <begin position="202"/>
        <end position="221"/>
    </location>
</feature>
<keyword evidence="4" id="KW-1185">Reference proteome</keyword>
<protein>
    <submittedName>
        <fullName evidence="3">Membrane protein</fullName>
    </submittedName>
</protein>
<dbReference type="Pfam" id="PF16357">
    <property type="entry name" value="PepSY_TM_like_2"/>
    <property type="match status" value="1"/>
</dbReference>
<organism evidence="3 4">
    <name type="scientific">Novosphingobium indicum</name>
    <dbReference type="NCBI Taxonomy" id="462949"/>
    <lineage>
        <taxon>Bacteria</taxon>
        <taxon>Pseudomonadati</taxon>
        <taxon>Pseudomonadota</taxon>
        <taxon>Alphaproteobacteria</taxon>
        <taxon>Sphingomonadales</taxon>
        <taxon>Sphingomonadaceae</taxon>
        <taxon>Novosphingobium</taxon>
    </lineage>
</organism>
<reference evidence="4" key="1">
    <citation type="journal article" date="2019" name="Int. J. Syst. Evol. Microbiol.">
        <title>The Global Catalogue of Microorganisms (GCM) 10K type strain sequencing project: providing services to taxonomists for standard genome sequencing and annotation.</title>
        <authorList>
            <consortium name="The Broad Institute Genomics Platform"/>
            <consortium name="The Broad Institute Genome Sequencing Center for Infectious Disease"/>
            <person name="Wu L."/>
            <person name="Ma J."/>
        </authorList>
    </citation>
    <scope>NUCLEOTIDE SEQUENCE [LARGE SCALE GENOMIC DNA]</scope>
    <source>
        <strain evidence="4">CGMCC 1.6784</strain>
    </source>
</reference>
<name>A0ABQ2K0U4_9SPHN</name>
<evidence type="ECO:0000256" key="2">
    <source>
        <dbReference type="SAM" id="Phobius"/>
    </source>
</evidence>
<comment type="caution">
    <text evidence="3">The sequence shown here is derived from an EMBL/GenBank/DDBJ whole genome shotgun (WGS) entry which is preliminary data.</text>
</comment>
<dbReference type="Proteomes" id="UP000605099">
    <property type="component" value="Unassembled WGS sequence"/>
</dbReference>
<sequence>MQSPSSSLAAVHRSASGEPAAAQPRTGFWKRQLRQWHWISSALCLAFVTLFAITGITLNHAGTFEAEGASAVAEYDLPQDLTDRLARLEGEVMIPGGLASRIHAQTGVDVSGVPGRAEYGEIAFDLARPGRDANLVIALGERRAYHEEIDRGAIAMLNDLHKGRNAGPAWSLLIDLAAACFIVFGLTGFGLLWLQARSRPSTWPLTSFGLVLPLIAYILFVHI</sequence>
<dbReference type="EMBL" id="BMLK01000032">
    <property type="protein sequence ID" value="GGN60656.1"/>
    <property type="molecule type" value="Genomic_DNA"/>
</dbReference>
<feature type="transmembrane region" description="Helical" evidence="2">
    <location>
        <begin position="36"/>
        <end position="58"/>
    </location>
</feature>
<feature type="region of interest" description="Disordered" evidence="1">
    <location>
        <begin position="1"/>
        <end position="24"/>
    </location>
</feature>
<keyword evidence="2" id="KW-0812">Transmembrane</keyword>
<keyword evidence="2" id="KW-0472">Membrane</keyword>